<gene>
    <name evidence="2" type="ORF">DUNSADRAFT_4577</name>
</gene>
<reference evidence="2" key="1">
    <citation type="submission" date="2017-08" db="EMBL/GenBank/DDBJ databases">
        <authorList>
            <person name="Polle J.E."/>
            <person name="Barry K."/>
            <person name="Cushman J."/>
            <person name="Schmutz J."/>
            <person name="Tran D."/>
            <person name="Hathwaick L.T."/>
            <person name="Yim W.C."/>
            <person name="Jenkins J."/>
            <person name="Mckie-Krisberg Z.M."/>
            <person name="Prochnik S."/>
            <person name="Lindquist E."/>
            <person name="Dockter R.B."/>
            <person name="Adam C."/>
            <person name="Molina H."/>
            <person name="Bunkerborg J."/>
            <person name="Jin E."/>
            <person name="Buchheim M."/>
            <person name="Magnuson J."/>
        </authorList>
    </citation>
    <scope>NUCLEOTIDE SEQUENCE</scope>
    <source>
        <strain evidence="2">CCAP 19/18</strain>
    </source>
</reference>
<feature type="compositionally biased region" description="Polar residues" evidence="1">
    <location>
        <begin position="67"/>
        <end position="85"/>
    </location>
</feature>
<organism evidence="2 3">
    <name type="scientific">Dunaliella salina</name>
    <name type="common">Green alga</name>
    <name type="synonym">Protococcus salinus</name>
    <dbReference type="NCBI Taxonomy" id="3046"/>
    <lineage>
        <taxon>Eukaryota</taxon>
        <taxon>Viridiplantae</taxon>
        <taxon>Chlorophyta</taxon>
        <taxon>core chlorophytes</taxon>
        <taxon>Chlorophyceae</taxon>
        <taxon>CS clade</taxon>
        <taxon>Chlamydomonadales</taxon>
        <taxon>Dunaliellaceae</taxon>
        <taxon>Dunaliella</taxon>
    </lineage>
</organism>
<feature type="compositionally biased region" description="Basic and acidic residues" evidence="1">
    <location>
        <begin position="96"/>
        <end position="109"/>
    </location>
</feature>
<keyword evidence="3" id="KW-1185">Reference proteome</keyword>
<accession>A0ABQ7FUR4</accession>
<name>A0ABQ7FUR4_DUNSA</name>
<sequence>MTWNEGCLNFFLCCEGCHGFHSAESIKSSGSPATPYTYNNQWIQVYDSLYAPARPFLLRRAFPEQDTPPSHSRSGPNGISNSTTEPPIAAPGQAGRWREGKDDTVSMPS</sequence>
<dbReference type="EMBL" id="MU071296">
    <property type="protein sequence ID" value="KAF5826145.1"/>
    <property type="molecule type" value="Genomic_DNA"/>
</dbReference>
<evidence type="ECO:0000256" key="1">
    <source>
        <dbReference type="SAM" id="MobiDB-lite"/>
    </source>
</evidence>
<protein>
    <recommendedName>
        <fullName evidence="4">Encoded protein</fullName>
    </recommendedName>
</protein>
<feature type="region of interest" description="Disordered" evidence="1">
    <location>
        <begin position="60"/>
        <end position="109"/>
    </location>
</feature>
<proteinExistence type="predicted"/>
<comment type="caution">
    <text evidence="2">The sequence shown here is derived from an EMBL/GenBank/DDBJ whole genome shotgun (WGS) entry which is preliminary data.</text>
</comment>
<evidence type="ECO:0000313" key="3">
    <source>
        <dbReference type="Proteomes" id="UP000815325"/>
    </source>
</evidence>
<evidence type="ECO:0008006" key="4">
    <source>
        <dbReference type="Google" id="ProtNLM"/>
    </source>
</evidence>
<dbReference type="Proteomes" id="UP000815325">
    <property type="component" value="Unassembled WGS sequence"/>
</dbReference>
<evidence type="ECO:0000313" key="2">
    <source>
        <dbReference type="EMBL" id="KAF5826145.1"/>
    </source>
</evidence>